<dbReference type="GO" id="GO:0005543">
    <property type="term" value="F:phospholipid binding"/>
    <property type="evidence" value="ECO:0007669"/>
    <property type="project" value="TreeGrafter"/>
</dbReference>
<evidence type="ECO:0000256" key="12">
    <source>
        <dbReference type="SAM" id="MobiDB-lite"/>
    </source>
</evidence>
<accession>A0AAN6X808</accession>
<dbReference type="AlphaFoldDB" id="A0AAN6X808"/>
<comment type="caution">
    <text evidence="13">The sequence shown here is derived from an EMBL/GenBank/DDBJ whole genome shotgun (WGS) entry which is preliminary data.</text>
</comment>
<evidence type="ECO:0000256" key="9">
    <source>
        <dbReference type="ARBA" id="ARBA00026227"/>
    </source>
</evidence>
<name>A0AAN6X808_9PEZI</name>
<evidence type="ECO:0000256" key="6">
    <source>
        <dbReference type="ARBA" id="ARBA00023010"/>
    </source>
</evidence>
<keyword evidence="6" id="KW-0811">Translocation</keyword>
<protein>
    <recommendedName>
        <fullName evidence="9">mRNA export factor GLE1</fullName>
    </recommendedName>
    <alternativeName>
        <fullName evidence="10">Nucleoporin GLE1</fullName>
    </alternativeName>
</protein>
<evidence type="ECO:0000256" key="7">
    <source>
        <dbReference type="ARBA" id="ARBA00023132"/>
    </source>
</evidence>
<evidence type="ECO:0000256" key="4">
    <source>
        <dbReference type="ARBA" id="ARBA00022816"/>
    </source>
</evidence>
<dbReference type="GO" id="GO:0044614">
    <property type="term" value="C:nuclear pore cytoplasmic filaments"/>
    <property type="evidence" value="ECO:0007669"/>
    <property type="project" value="TreeGrafter"/>
</dbReference>
<evidence type="ECO:0000256" key="10">
    <source>
        <dbReference type="ARBA" id="ARBA00029983"/>
    </source>
</evidence>
<feature type="compositionally biased region" description="Low complexity" evidence="12">
    <location>
        <begin position="175"/>
        <end position="223"/>
    </location>
</feature>
<dbReference type="GO" id="GO:0000822">
    <property type="term" value="F:inositol hexakisphosphate binding"/>
    <property type="evidence" value="ECO:0007669"/>
    <property type="project" value="TreeGrafter"/>
</dbReference>
<feature type="coiled-coil region" evidence="11">
    <location>
        <begin position="40"/>
        <end position="100"/>
    </location>
</feature>
<dbReference type="GO" id="GO:0015031">
    <property type="term" value="P:protein transport"/>
    <property type="evidence" value="ECO:0007669"/>
    <property type="project" value="UniProtKB-KW"/>
</dbReference>
<evidence type="ECO:0000256" key="3">
    <source>
        <dbReference type="ARBA" id="ARBA00022448"/>
    </source>
</evidence>
<feature type="compositionally biased region" description="Polar residues" evidence="12">
    <location>
        <begin position="143"/>
        <end position="166"/>
    </location>
</feature>
<feature type="compositionally biased region" description="Pro residues" evidence="12">
    <location>
        <begin position="106"/>
        <end position="117"/>
    </location>
</feature>
<evidence type="ECO:0000256" key="5">
    <source>
        <dbReference type="ARBA" id="ARBA00022927"/>
    </source>
</evidence>
<comment type="subcellular location">
    <subcellularLocation>
        <location evidence="1">Nucleus</location>
        <location evidence="1">Nuclear pore complex</location>
    </subcellularLocation>
</comment>
<feature type="region of interest" description="Disordered" evidence="12">
    <location>
        <begin position="104"/>
        <end position="233"/>
    </location>
</feature>
<reference evidence="13" key="1">
    <citation type="journal article" date="2023" name="Mol. Phylogenet. Evol.">
        <title>Genome-scale phylogeny and comparative genomics of the fungal order Sordariales.</title>
        <authorList>
            <person name="Hensen N."/>
            <person name="Bonometti L."/>
            <person name="Westerberg I."/>
            <person name="Brannstrom I.O."/>
            <person name="Guillou S."/>
            <person name="Cros-Aarteil S."/>
            <person name="Calhoun S."/>
            <person name="Haridas S."/>
            <person name="Kuo A."/>
            <person name="Mondo S."/>
            <person name="Pangilinan J."/>
            <person name="Riley R."/>
            <person name="LaButti K."/>
            <person name="Andreopoulos B."/>
            <person name="Lipzen A."/>
            <person name="Chen C."/>
            <person name="Yan M."/>
            <person name="Daum C."/>
            <person name="Ng V."/>
            <person name="Clum A."/>
            <person name="Steindorff A."/>
            <person name="Ohm R.A."/>
            <person name="Martin F."/>
            <person name="Silar P."/>
            <person name="Natvig D.O."/>
            <person name="Lalanne C."/>
            <person name="Gautier V."/>
            <person name="Ament-Velasquez S.L."/>
            <person name="Kruys A."/>
            <person name="Hutchinson M.I."/>
            <person name="Powell A.J."/>
            <person name="Barry K."/>
            <person name="Miller A.N."/>
            <person name="Grigoriev I.V."/>
            <person name="Debuchy R."/>
            <person name="Gladieux P."/>
            <person name="Hiltunen Thoren M."/>
            <person name="Johannesson H."/>
        </authorList>
    </citation>
    <scope>NUCLEOTIDE SEQUENCE</scope>
    <source>
        <strain evidence="13">PSN309</strain>
    </source>
</reference>
<organism evidence="13 14">
    <name type="scientific">Podospora australis</name>
    <dbReference type="NCBI Taxonomy" id="1536484"/>
    <lineage>
        <taxon>Eukaryota</taxon>
        <taxon>Fungi</taxon>
        <taxon>Dikarya</taxon>
        <taxon>Ascomycota</taxon>
        <taxon>Pezizomycotina</taxon>
        <taxon>Sordariomycetes</taxon>
        <taxon>Sordariomycetidae</taxon>
        <taxon>Sordariales</taxon>
        <taxon>Podosporaceae</taxon>
        <taxon>Podospora</taxon>
    </lineage>
</organism>
<gene>
    <name evidence="13" type="ORF">QBC35DRAFT_162336</name>
</gene>
<dbReference type="GO" id="GO:0005737">
    <property type="term" value="C:cytoplasm"/>
    <property type="evidence" value="ECO:0007669"/>
    <property type="project" value="TreeGrafter"/>
</dbReference>
<dbReference type="GO" id="GO:0031369">
    <property type="term" value="F:translation initiation factor binding"/>
    <property type="evidence" value="ECO:0007669"/>
    <property type="project" value="TreeGrafter"/>
</dbReference>
<keyword evidence="5" id="KW-0653">Protein transport</keyword>
<evidence type="ECO:0000313" key="13">
    <source>
        <dbReference type="EMBL" id="KAK4193017.1"/>
    </source>
</evidence>
<keyword evidence="11" id="KW-0175">Coiled coil</keyword>
<feature type="compositionally biased region" description="Low complexity" evidence="12">
    <location>
        <begin position="125"/>
        <end position="138"/>
    </location>
</feature>
<dbReference type="Proteomes" id="UP001302126">
    <property type="component" value="Unassembled WGS sequence"/>
</dbReference>
<keyword evidence="7" id="KW-0906">Nuclear pore complex</keyword>
<dbReference type="PANTHER" id="PTHR12960">
    <property type="entry name" value="GLE-1-RELATED"/>
    <property type="match status" value="1"/>
</dbReference>
<evidence type="ECO:0000256" key="11">
    <source>
        <dbReference type="SAM" id="Coils"/>
    </source>
</evidence>
<comment type="similarity">
    <text evidence="2">Belongs to the GLE1 family.</text>
</comment>
<dbReference type="InterPro" id="IPR038506">
    <property type="entry name" value="GLE1-like_sf"/>
</dbReference>
<sequence length="547" mass="59775">MQRGSPSPARRSQFAASPQRPLSEIFDEGRNSEARHRLVLEASQKEHIRVREEAERILNETLLRDEQQRVLEERQREERRIRAEEQLASERVRLNALKAKKVEIPPLLPDPEPPAAPPAAVNGKATPTTTSQPAAATARADGPSTQPTVPTQVNGSTLLKSQQTPAAQPLANPITSNAPVPAATPTPALSSPKPTSSALGINGLLNNNVAVNGTNAPPATSMATPPPQPPAQDRYTEIHKNLKALRRSMVDQAKNNQLLKNRMGDMRREIRKCVGQLVSGVPSKNRGQQQTIVGLLREALANQVGSQLVDPSSFVLAPRNPIQNAIHNDPVLPSLFIYLLNIFAKAAVSQFINEASARPETADPVGVCIAAAFSEPDFLWRGVSMIEILLAKLRIVCPVLFGYRGSEKTEQGRQRLGWWKDHGRWIPEQQHMDRMTGLGAGFAAISLRKFAQSKKQNPFPARHYWTAMARIVNTPPAEISNTQCIVLKAMVQNYESKFIESYGNAAIAALRTALIEFPAKATEKSAAVSSLQVLAQVLKRDTGLILG</sequence>
<evidence type="ECO:0000313" key="14">
    <source>
        <dbReference type="Proteomes" id="UP001302126"/>
    </source>
</evidence>
<proteinExistence type="inferred from homology"/>
<feature type="region of interest" description="Disordered" evidence="12">
    <location>
        <begin position="1"/>
        <end position="31"/>
    </location>
</feature>
<keyword evidence="14" id="KW-1185">Reference proteome</keyword>
<evidence type="ECO:0000256" key="2">
    <source>
        <dbReference type="ARBA" id="ARBA00011056"/>
    </source>
</evidence>
<keyword evidence="4" id="KW-0509">mRNA transport</keyword>
<reference evidence="13" key="2">
    <citation type="submission" date="2023-05" db="EMBL/GenBank/DDBJ databases">
        <authorList>
            <consortium name="Lawrence Berkeley National Laboratory"/>
            <person name="Steindorff A."/>
            <person name="Hensen N."/>
            <person name="Bonometti L."/>
            <person name="Westerberg I."/>
            <person name="Brannstrom I.O."/>
            <person name="Guillou S."/>
            <person name="Cros-Aarteil S."/>
            <person name="Calhoun S."/>
            <person name="Haridas S."/>
            <person name="Kuo A."/>
            <person name="Mondo S."/>
            <person name="Pangilinan J."/>
            <person name="Riley R."/>
            <person name="Labutti K."/>
            <person name="Andreopoulos B."/>
            <person name="Lipzen A."/>
            <person name="Chen C."/>
            <person name="Yanf M."/>
            <person name="Daum C."/>
            <person name="Ng V."/>
            <person name="Clum A."/>
            <person name="Ohm R."/>
            <person name="Martin F."/>
            <person name="Silar P."/>
            <person name="Natvig D."/>
            <person name="Lalanne C."/>
            <person name="Gautier V."/>
            <person name="Ament-Velasquez S.L."/>
            <person name="Kruys A."/>
            <person name="Hutchinson M.I."/>
            <person name="Powell A.J."/>
            <person name="Barry K."/>
            <person name="Miller A.N."/>
            <person name="Grigoriev I.V."/>
            <person name="Debuchy R."/>
            <person name="Gladieux P."/>
            <person name="Thoren M.H."/>
            <person name="Johannesson H."/>
        </authorList>
    </citation>
    <scope>NUCLEOTIDE SEQUENCE</scope>
    <source>
        <strain evidence="13">PSN309</strain>
    </source>
</reference>
<evidence type="ECO:0000256" key="8">
    <source>
        <dbReference type="ARBA" id="ARBA00023242"/>
    </source>
</evidence>
<keyword evidence="3" id="KW-0813">Transport</keyword>
<dbReference type="InterPro" id="IPR012476">
    <property type="entry name" value="GLE1"/>
</dbReference>
<dbReference type="GO" id="GO:0016973">
    <property type="term" value="P:poly(A)+ mRNA export from nucleus"/>
    <property type="evidence" value="ECO:0007669"/>
    <property type="project" value="InterPro"/>
</dbReference>
<dbReference type="PANTHER" id="PTHR12960:SF0">
    <property type="entry name" value="MRNA EXPORT FACTOR GLE1"/>
    <property type="match status" value="1"/>
</dbReference>
<dbReference type="EMBL" id="MU864352">
    <property type="protein sequence ID" value="KAK4193017.1"/>
    <property type="molecule type" value="Genomic_DNA"/>
</dbReference>
<keyword evidence="8" id="KW-0539">Nucleus</keyword>
<dbReference type="Pfam" id="PF07817">
    <property type="entry name" value="GLE1"/>
    <property type="match status" value="1"/>
</dbReference>
<dbReference type="Gene3D" id="1.25.40.510">
    <property type="entry name" value="GLE1-like"/>
    <property type="match status" value="1"/>
</dbReference>
<evidence type="ECO:0000256" key="1">
    <source>
        <dbReference type="ARBA" id="ARBA00004567"/>
    </source>
</evidence>